<reference evidence="7" key="1">
    <citation type="submission" date="2023-05" db="EMBL/GenBank/DDBJ databases">
        <title>Colonisation of extended spectrum b-lactamase- and carbapenemase-producing bacteria on hospital surfaces from low- and middle-income countries.</title>
        <authorList>
            <person name="Nieto-Rosado M."/>
            <person name="Sands K."/>
            <person name="Iregbu K."/>
            <person name="Zahra R."/>
            <person name="Mazarati J.B."/>
            <person name="Mehtar S."/>
            <person name="Barnards-Group B."/>
            <person name="Walsh T.R."/>
        </authorList>
    </citation>
    <scope>NUCLEOTIDE SEQUENCE</scope>
    <source>
        <strain evidence="7">PP-E493</strain>
    </source>
</reference>
<comment type="subcellular location">
    <subcellularLocation>
        <location evidence="6">Cell membrane</location>
        <topology evidence="6">Multi-pass membrane protein</topology>
    </subcellularLocation>
    <subcellularLocation>
        <location evidence="1">Membrane</location>
    </subcellularLocation>
</comment>
<proteinExistence type="inferred from homology"/>
<gene>
    <name evidence="7" type="ORF">QM089_20165</name>
</gene>
<dbReference type="AlphaFoldDB" id="A0AAE4TMM7"/>
<feature type="transmembrane region" description="Helical" evidence="6">
    <location>
        <begin position="21"/>
        <end position="38"/>
    </location>
</feature>
<keyword evidence="3 6" id="KW-0812">Transmembrane</keyword>
<evidence type="ECO:0000256" key="3">
    <source>
        <dbReference type="ARBA" id="ARBA00022692"/>
    </source>
</evidence>
<name>A0AAE4TMM7_9GAMM</name>
<dbReference type="Proteomes" id="UP001187859">
    <property type="component" value="Unassembled WGS sequence"/>
</dbReference>
<dbReference type="EMBL" id="JASGOQ010000001">
    <property type="protein sequence ID" value="MDV5392512.1"/>
    <property type="molecule type" value="Genomic_DNA"/>
</dbReference>
<evidence type="ECO:0000256" key="2">
    <source>
        <dbReference type="ARBA" id="ARBA00007165"/>
    </source>
</evidence>
<dbReference type="Pfam" id="PF02104">
    <property type="entry name" value="SURF1"/>
    <property type="match status" value="1"/>
</dbReference>
<dbReference type="PANTHER" id="PTHR23427">
    <property type="entry name" value="SURFEIT LOCUS PROTEIN"/>
    <property type="match status" value="1"/>
</dbReference>
<sequence length="303" mass="34519">MINSNSSTKTHLKMSGMFIRYPYVLLTKLIWLPRYIWLHRGVSLLLILTVVVFVVLVKLGLWQMDRAVKKTELLAQMEARQSAATLNPEQLIAELAKGSVTGYRLQVQAKPENPQIWLLDNQVYQGQVGYLAFQLLQITSANQASNTEQPWLLLELGFIAAKSHRDALPEVSPIVGELALTGRLYQKQINPLSHHLLVEPFTTEQGERIRFQNLNLPEMAQMLGHPILPAVLQPDVLPQLQPAQILPHPWQPLPLSAQKHWGYALQWFAMATVFVGLMGWQTMKYLKKSRQRHQADKEATKTE</sequence>
<dbReference type="GO" id="GO:0005886">
    <property type="term" value="C:plasma membrane"/>
    <property type="evidence" value="ECO:0007669"/>
    <property type="project" value="UniProtKB-SubCell"/>
</dbReference>
<keyword evidence="4 6" id="KW-1133">Transmembrane helix</keyword>
<comment type="similarity">
    <text evidence="2 6">Belongs to the SURF1 family.</text>
</comment>
<dbReference type="RefSeq" id="WP_037426595.1">
    <property type="nucleotide sequence ID" value="NZ_JASGNQ010000001.1"/>
</dbReference>
<dbReference type="CDD" id="cd06662">
    <property type="entry name" value="SURF1"/>
    <property type="match status" value="1"/>
</dbReference>
<dbReference type="InterPro" id="IPR002994">
    <property type="entry name" value="Surf1/Shy1"/>
</dbReference>
<dbReference type="PANTHER" id="PTHR23427:SF2">
    <property type="entry name" value="SURFEIT LOCUS PROTEIN 1"/>
    <property type="match status" value="1"/>
</dbReference>
<dbReference type="PROSITE" id="PS50895">
    <property type="entry name" value="SURF1"/>
    <property type="match status" value="1"/>
</dbReference>
<organism evidence="7 8">
    <name type="scientific">Shewanella xiamenensis</name>
    <dbReference type="NCBI Taxonomy" id="332186"/>
    <lineage>
        <taxon>Bacteria</taxon>
        <taxon>Pseudomonadati</taxon>
        <taxon>Pseudomonadota</taxon>
        <taxon>Gammaproteobacteria</taxon>
        <taxon>Alteromonadales</taxon>
        <taxon>Shewanellaceae</taxon>
        <taxon>Shewanella</taxon>
    </lineage>
</organism>
<dbReference type="InterPro" id="IPR045214">
    <property type="entry name" value="Surf1/Surf4"/>
</dbReference>
<feature type="transmembrane region" description="Helical" evidence="6">
    <location>
        <begin position="261"/>
        <end position="280"/>
    </location>
</feature>
<feature type="transmembrane region" description="Helical" evidence="6">
    <location>
        <begin position="44"/>
        <end position="61"/>
    </location>
</feature>
<evidence type="ECO:0000313" key="7">
    <source>
        <dbReference type="EMBL" id="MDV5392512.1"/>
    </source>
</evidence>
<evidence type="ECO:0000313" key="8">
    <source>
        <dbReference type="Proteomes" id="UP001187859"/>
    </source>
</evidence>
<evidence type="ECO:0000256" key="5">
    <source>
        <dbReference type="ARBA" id="ARBA00023136"/>
    </source>
</evidence>
<comment type="caution">
    <text evidence="7">The sequence shown here is derived from an EMBL/GenBank/DDBJ whole genome shotgun (WGS) entry which is preliminary data.</text>
</comment>
<keyword evidence="6" id="KW-1003">Cell membrane</keyword>
<protein>
    <recommendedName>
        <fullName evidence="6">SURF1-like protein</fullName>
    </recommendedName>
</protein>
<evidence type="ECO:0000256" key="6">
    <source>
        <dbReference type="RuleBase" id="RU363076"/>
    </source>
</evidence>
<evidence type="ECO:0000256" key="1">
    <source>
        <dbReference type="ARBA" id="ARBA00004370"/>
    </source>
</evidence>
<keyword evidence="5 6" id="KW-0472">Membrane</keyword>
<evidence type="ECO:0000256" key="4">
    <source>
        <dbReference type="ARBA" id="ARBA00022989"/>
    </source>
</evidence>
<accession>A0AAE4TMM7</accession>